<name>A0AA88Y0F7_PINIB</name>
<dbReference type="PROSITE" id="PS51016">
    <property type="entry name" value="MYTH4"/>
    <property type="match status" value="1"/>
</dbReference>
<evidence type="ECO:0000256" key="2">
    <source>
        <dbReference type="SAM" id="MobiDB-lite"/>
    </source>
</evidence>
<dbReference type="Gene3D" id="3.10.20.90">
    <property type="entry name" value="Phosphatidylinositol 3-kinase Catalytic Subunit, Chain A, domain 1"/>
    <property type="match status" value="1"/>
</dbReference>
<protein>
    <recommendedName>
        <fullName evidence="7">MyTH4 domain-containing protein</fullName>
    </recommendedName>
</protein>
<evidence type="ECO:0000313" key="6">
    <source>
        <dbReference type="Proteomes" id="UP001186944"/>
    </source>
</evidence>
<dbReference type="EMBL" id="VSWD01000008">
    <property type="protein sequence ID" value="KAK3095404.1"/>
    <property type="molecule type" value="Genomic_DNA"/>
</dbReference>
<dbReference type="Pfam" id="PF00784">
    <property type="entry name" value="MyTH4"/>
    <property type="match status" value="1"/>
</dbReference>
<dbReference type="AlphaFoldDB" id="A0AA88Y0F7"/>
<dbReference type="InterPro" id="IPR000857">
    <property type="entry name" value="MyTH4_dom"/>
</dbReference>
<dbReference type="Pfam" id="PF21989">
    <property type="entry name" value="RA_2"/>
    <property type="match status" value="1"/>
</dbReference>
<evidence type="ECO:0000259" key="3">
    <source>
        <dbReference type="PROSITE" id="PS50057"/>
    </source>
</evidence>
<accession>A0AA88Y0F7</accession>
<dbReference type="InterPro" id="IPR038185">
    <property type="entry name" value="MyTH4_dom_sf"/>
</dbReference>
<comment type="similarity">
    <text evidence="1">Belongs to the TRAFAC class myosin-kinesin ATPase superfamily. Myosin family.</text>
</comment>
<dbReference type="SUPFAM" id="SSF54236">
    <property type="entry name" value="Ubiquitin-like"/>
    <property type="match status" value="1"/>
</dbReference>
<keyword evidence="6" id="KW-1185">Reference proteome</keyword>
<feature type="domain" description="MyTH4" evidence="4">
    <location>
        <begin position="66"/>
        <end position="271"/>
    </location>
</feature>
<proteinExistence type="inferred from homology"/>
<dbReference type="GO" id="GO:0005856">
    <property type="term" value="C:cytoskeleton"/>
    <property type="evidence" value="ECO:0007669"/>
    <property type="project" value="InterPro"/>
</dbReference>
<gene>
    <name evidence="5" type="ORF">FSP39_014238</name>
</gene>
<evidence type="ECO:0000259" key="4">
    <source>
        <dbReference type="PROSITE" id="PS51016"/>
    </source>
</evidence>
<comment type="caution">
    <text evidence="5">The sequence shown here is derived from an EMBL/GenBank/DDBJ whole genome shotgun (WGS) entry which is preliminary data.</text>
</comment>
<feature type="compositionally biased region" description="Polar residues" evidence="2">
    <location>
        <begin position="18"/>
        <end position="39"/>
    </location>
</feature>
<sequence length="328" mass="36616">MSETGAKIQMVRPVAAKRTQTAETSSTVSDEKSSQSSQDIPDVKGQPTTWALFAQSLFQVRGSHSYCCAVLPNPLLPKKEKGDHLASLASWVTILRIMGDLPDSEYGDNIELAGTTPPVIACVKQNFHRKYGKKDVDEAQKKYTELFKDPAHAEVKDIPFLPSNSASMLDKVQYVCGLGIYRPEIRDELYCQVCKQLTNNPSRNSTVRGWVLLLMFAGSFSPTERFSPCFLQFLRDSPPVFASRVEKLLRRTFIVGTRGYPPSWLEFQAAKNGKPILIPVALMNNHRMLVNSDSATTVQEICRQIAHRTNLKDPAGFSIYITLQQKAS</sequence>
<dbReference type="InterPro" id="IPR051567">
    <property type="entry name" value="Unconventional_Myosin_ATPase"/>
</dbReference>
<dbReference type="SMART" id="SM00139">
    <property type="entry name" value="MyTH4"/>
    <property type="match status" value="1"/>
</dbReference>
<dbReference type="PANTHER" id="PTHR22692:SF33">
    <property type="entry name" value="MYOSIN"/>
    <property type="match status" value="1"/>
</dbReference>
<evidence type="ECO:0000256" key="1">
    <source>
        <dbReference type="ARBA" id="ARBA00008314"/>
    </source>
</evidence>
<evidence type="ECO:0000313" key="5">
    <source>
        <dbReference type="EMBL" id="KAK3095404.1"/>
    </source>
</evidence>
<feature type="region of interest" description="Disordered" evidence="2">
    <location>
        <begin position="1"/>
        <end position="42"/>
    </location>
</feature>
<dbReference type="InterPro" id="IPR029071">
    <property type="entry name" value="Ubiquitin-like_domsf"/>
</dbReference>
<dbReference type="PANTHER" id="PTHR22692">
    <property type="entry name" value="MYOSIN VII, XV"/>
    <property type="match status" value="1"/>
</dbReference>
<organism evidence="5 6">
    <name type="scientific">Pinctada imbricata</name>
    <name type="common">Atlantic pearl-oyster</name>
    <name type="synonym">Pinctada martensii</name>
    <dbReference type="NCBI Taxonomy" id="66713"/>
    <lineage>
        <taxon>Eukaryota</taxon>
        <taxon>Metazoa</taxon>
        <taxon>Spiralia</taxon>
        <taxon>Lophotrochozoa</taxon>
        <taxon>Mollusca</taxon>
        <taxon>Bivalvia</taxon>
        <taxon>Autobranchia</taxon>
        <taxon>Pteriomorphia</taxon>
        <taxon>Pterioida</taxon>
        <taxon>Pterioidea</taxon>
        <taxon>Pteriidae</taxon>
        <taxon>Pinctada</taxon>
    </lineage>
</organism>
<evidence type="ECO:0008006" key="7">
    <source>
        <dbReference type="Google" id="ProtNLM"/>
    </source>
</evidence>
<dbReference type="PROSITE" id="PS50057">
    <property type="entry name" value="FERM_3"/>
    <property type="match status" value="1"/>
</dbReference>
<dbReference type="Gene3D" id="1.25.40.530">
    <property type="entry name" value="MyTH4 domain"/>
    <property type="match status" value="1"/>
</dbReference>
<dbReference type="Proteomes" id="UP001186944">
    <property type="component" value="Unassembled WGS sequence"/>
</dbReference>
<dbReference type="InterPro" id="IPR000299">
    <property type="entry name" value="FERM_domain"/>
</dbReference>
<feature type="domain" description="FERM" evidence="3">
    <location>
        <begin position="276"/>
        <end position="328"/>
    </location>
</feature>
<reference evidence="5" key="1">
    <citation type="submission" date="2019-08" db="EMBL/GenBank/DDBJ databases">
        <title>The improved chromosome-level genome for the pearl oyster Pinctada fucata martensii using PacBio sequencing and Hi-C.</title>
        <authorList>
            <person name="Zheng Z."/>
        </authorList>
    </citation>
    <scope>NUCLEOTIDE SEQUENCE</scope>
    <source>
        <strain evidence="5">ZZ-2019</strain>
        <tissue evidence="5">Adductor muscle</tissue>
    </source>
</reference>